<gene>
    <name evidence="2" type="ORF">KCU76_g15528</name>
</gene>
<proteinExistence type="predicted"/>
<dbReference type="OrthoDB" id="3942439at2759"/>
<dbReference type="Gene3D" id="1.10.287.1490">
    <property type="match status" value="1"/>
</dbReference>
<feature type="non-terminal residue" evidence="2">
    <location>
        <position position="210"/>
    </location>
</feature>
<evidence type="ECO:0000256" key="1">
    <source>
        <dbReference type="SAM" id="Coils"/>
    </source>
</evidence>
<organism evidence="2 3">
    <name type="scientific">Aureobasidium melanogenum</name>
    <name type="common">Aureobasidium pullulans var. melanogenum</name>
    <dbReference type="NCBI Taxonomy" id="46634"/>
    <lineage>
        <taxon>Eukaryota</taxon>
        <taxon>Fungi</taxon>
        <taxon>Dikarya</taxon>
        <taxon>Ascomycota</taxon>
        <taxon>Pezizomycotina</taxon>
        <taxon>Dothideomycetes</taxon>
        <taxon>Dothideomycetidae</taxon>
        <taxon>Dothideales</taxon>
        <taxon>Saccotheciaceae</taxon>
        <taxon>Aureobasidium</taxon>
    </lineage>
</organism>
<reference evidence="2" key="2">
    <citation type="submission" date="2021-08" db="EMBL/GenBank/DDBJ databases">
        <authorList>
            <person name="Gostincar C."/>
            <person name="Sun X."/>
            <person name="Song Z."/>
            <person name="Gunde-Cimerman N."/>
        </authorList>
    </citation>
    <scope>NUCLEOTIDE SEQUENCE</scope>
    <source>
        <strain evidence="2">EXF-9911</strain>
    </source>
</reference>
<keyword evidence="1" id="KW-0175">Coiled coil</keyword>
<feature type="coiled-coil region" evidence="1">
    <location>
        <begin position="8"/>
        <end position="77"/>
    </location>
</feature>
<feature type="coiled-coil region" evidence="1">
    <location>
        <begin position="106"/>
        <end position="168"/>
    </location>
</feature>
<dbReference type="Proteomes" id="UP000779574">
    <property type="component" value="Unassembled WGS sequence"/>
</dbReference>
<reference evidence="2" key="1">
    <citation type="journal article" date="2021" name="J Fungi (Basel)">
        <title>Virulence traits and population genomics of the black yeast Aureobasidium melanogenum.</title>
        <authorList>
            <person name="Cernosa A."/>
            <person name="Sun X."/>
            <person name="Gostincar C."/>
            <person name="Fang C."/>
            <person name="Gunde-Cimerman N."/>
            <person name="Song Z."/>
        </authorList>
    </citation>
    <scope>NUCLEOTIDE SEQUENCE</scope>
    <source>
        <strain evidence="2">EXF-9911</strain>
    </source>
</reference>
<dbReference type="AlphaFoldDB" id="A0A9P8E3K5"/>
<accession>A0A9P8E3K5</accession>
<evidence type="ECO:0000313" key="2">
    <source>
        <dbReference type="EMBL" id="KAG9678580.1"/>
    </source>
</evidence>
<evidence type="ECO:0000313" key="3">
    <source>
        <dbReference type="Proteomes" id="UP000779574"/>
    </source>
</evidence>
<dbReference type="EMBL" id="JAHFXF010001027">
    <property type="protein sequence ID" value="KAG9678580.1"/>
    <property type="molecule type" value="Genomic_DNA"/>
</dbReference>
<name>A0A9P8E3K5_AURME</name>
<protein>
    <submittedName>
        <fullName evidence="2">Uncharacterized protein</fullName>
    </submittedName>
</protein>
<sequence>MATKDQTKQHLEEETHALRNVINALKREKAETDKKNEDLRLIYIRQENRNNQLCREIDQLKADNDDLNTTNSTLRDNLAAMDANVEQWEKYASEGTDQLSELNLYTDKVKRQLKSKEAKVAELEVRLKDLRGRNDNLTERNEDLEERLITKKIKAQAFKAEYDELERKHEALWKTVHYLDQIVEEDQNEVMRLRQGILYLKKVWESYEQQ</sequence>
<comment type="caution">
    <text evidence="2">The sequence shown here is derived from an EMBL/GenBank/DDBJ whole genome shotgun (WGS) entry which is preliminary data.</text>
</comment>